<feature type="coiled-coil region" evidence="5">
    <location>
        <begin position="126"/>
        <end position="167"/>
    </location>
</feature>
<dbReference type="GO" id="GO:0008270">
    <property type="term" value="F:zinc ion binding"/>
    <property type="evidence" value="ECO:0007669"/>
    <property type="project" value="UniProtKB-KW"/>
</dbReference>
<evidence type="ECO:0000256" key="4">
    <source>
        <dbReference type="PROSITE-ProRule" id="PRU00175"/>
    </source>
</evidence>
<dbReference type="Pfam" id="PF13445">
    <property type="entry name" value="zf-RING_UBOX"/>
    <property type="match status" value="1"/>
</dbReference>
<dbReference type="SUPFAM" id="SSF57850">
    <property type="entry name" value="RING/U-box"/>
    <property type="match status" value="1"/>
</dbReference>
<name>A0A9P5YC53_9AGAR</name>
<gene>
    <name evidence="7" type="ORF">BDZ94DRAFT_1158854</name>
</gene>
<evidence type="ECO:0000256" key="3">
    <source>
        <dbReference type="ARBA" id="ARBA00022833"/>
    </source>
</evidence>
<dbReference type="OrthoDB" id="6270329at2759"/>
<keyword evidence="1" id="KW-0479">Metal-binding</keyword>
<dbReference type="InterPro" id="IPR001841">
    <property type="entry name" value="Znf_RING"/>
</dbReference>
<evidence type="ECO:0000256" key="1">
    <source>
        <dbReference type="ARBA" id="ARBA00022723"/>
    </source>
</evidence>
<dbReference type="PROSITE" id="PS50089">
    <property type="entry name" value="ZF_RING_2"/>
    <property type="match status" value="1"/>
</dbReference>
<evidence type="ECO:0000259" key="6">
    <source>
        <dbReference type="PROSITE" id="PS50089"/>
    </source>
</evidence>
<accession>A0A9P5YC53</accession>
<sequence>MQSCDICSEEFQCPVALPCGHVYCNNCIFRAIDAIKEYSTLHTCPTCRTRYTVASIDPATVPPHLHLHITPSVRQLHLDGPSKSPRRISSTTEIAVENGRLNAENSALRVNCEMWRKRAETHGAAILSLLNAARIAKEQVSKTERERNELQNQCEILKRRLSSAYDQ</sequence>
<evidence type="ECO:0000256" key="5">
    <source>
        <dbReference type="SAM" id="Coils"/>
    </source>
</evidence>
<feature type="domain" description="RING-type" evidence="6">
    <location>
        <begin position="4"/>
        <end position="48"/>
    </location>
</feature>
<keyword evidence="2 4" id="KW-0863">Zinc-finger</keyword>
<dbReference type="Gene3D" id="3.30.40.10">
    <property type="entry name" value="Zinc/RING finger domain, C3HC4 (zinc finger)"/>
    <property type="match status" value="1"/>
</dbReference>
<dbReference type="AlphaFoldDB" id="A0A9P5YC53"/>
<dbReference type="Proteomes" id="UP000807353">
    <property type="component" value="Unassembled WGS sequence"/>
</dbReference>
<dbReference type="InterPro" id="IPR027370">
    <property type="entry name" value="Znf-RING_euk"/>
</dbReference>
<evidence type="ECO:0000313" key="7">
    <source>
        <dbReference type="EMBL" id="KAF9466153.1"/>
    </source>
</evidence>
<organism evidence="7 8">
    <name type="scientific">Collybia nuda</name>
    <dbReference type="NCBI Taxonomy" id="64659"/>
    <lineage>
        <taxon>Eukaryota</taxon>
        <taxon>Fungi</taxon>
        <taxon>Dikarya</taxon>
        <taxon>Basidiomycota</taxon>
        <taxon>Agaricomycotina</taxon>
        <taxon>Agaricomycetes</taxon>
        <taxon>Agaricomycetidae</taxon>
        <taxon>Agaricales</taxon>
        <taxon>Tricholomatineae</taxon>
        <taxon>Clitocybaceae</taxon>
        <taxon>Collybia</taxon>
    </lineage>
</organism>
<reference evidence="7" key="1">
    <citation type="submission" date="2020-11" db="EMBL/GenBank/DDBJ databases">
        <authorList>
            <consortium name="DOE Joint Genome Institute"/>
            <person name="Ahrendt S."/>
            <person name="Riley R."/>
            <person name="Andreopoulos W."/>
            <person name="Labutti K."/>
            <person name="Pangilinan J."/>
            <person name="Ruiz-Duenas F.J."/>
            <person name="Barrasa J.M."/>
            <person name="Sanchez-Garcia M."/>
            <person name="Camarero S."/>
            <person name="Miyauchi S."/>
            <person name="Serrano A."/>
            <person name="Linde D."/>
            <person name="Babiker R."/>
            <person name="Drula E."/>
            <person name="Ayuso-Fernandez I."/>
            <person name="Pacheco R."/>
            <person name="Padilla G."/>
            <person name="Ferreira P."/>
            <person name="Barriuso J."/>
            <person name="Kellner H."/>
            <person name="Castanera R."/>
            <person name="Alfaro M."/>
            <person name="Ramirez L."/>
            <person name="Pisabarro A.G."/>
            <person name="Kuo A."/>
            <person name="Tritt A."/>
            <person name="Lipzen A."/>
            <person name="He G."/>
            <person name="Yan M."/>
            <person name="Ng V."/>
            <person name="Cullen D."/>
            <person name="Martin F."/>
            <person name="Rosso M.-N."/>
            <person name="Henrissat B."/>
            <person name="Hibbett D."/>
            <person name="Martinez A.T."/>
            <person name="Grigoriev I.V."/>
        </authorList>
    </citation>
    <scope>NUCLEOTIDE SEQUENCE</scope>
    <source>
        <strain evidence="7">CBS 247.69</strain>
    </source>
</reference>
<dbReference type="InterPro" id="IPR013083">
    <property type="entry name" value="Znf_RING/FYVE/PHD"/>
</dbReference>
<protein>
    <recommendedName>
        <fullName evidence="6">RING-type domain-containing protein</fullName>
    </recommendedName>
</protein>
<dbReference type="InterPro" id="IPR017907">
    <property type="entry name" value="Znf_RING_CS"/>
</dbReference>
<evidence type="ECO:0000313" key="8">
    <source>
        <dbReference type="Proteomes" id="UP000807353"/>
    </source>
</evidence>
<dbReference type="PROSITE" id="PS00518">
    <property type="entry name" value="ZF_RING_1"/>
    <property type="match status" value="1"/>
</dbReference>
<proteinExistence type="predicted"/>
<keyword evidence="8" id="KW-1185">Reference proteome</keyword>
<comment type="caution">
    <text evidence="7">The sequence shown here is derived from an EMBL/GenBank/DDBJ whole genome shotgun (WGS) entry which is preliminary data.</text>
</comment>
<dbReference type="EMBL" id="MU150243">
    <property type="protein sequence ID" value="KAF9466153.1"/>
    <property type="molecule type" value="Genomic_DNA"/>
</dbReference>
<evidence type="ECO:0000256" key="2">
    <source>
        <dbReference type="ARBA" id="ARBA00022771"/>
    </source>
</evidence>
<keyword evidence="3" id="KW-0862">Zinc</keyword>
<dbReference type="SMART" id="SM00184">
    <property type="entry name" value="RING"/>
    <property type="match status" value="1"/>
</dbReference>
<keyword evidence="5" id="KW-0175">Coiled coil</keyword>